<comment type="similarity">
    <text evidence="1">Belongs to the NAD(P)-dependent epimerase/dehydratase family.</text>
</comment>
<evidence type="ECO:0000256" key="2">
    <source>
        <dbReference type="ARBA" id="ARBA00023002"/>
    </source>
</evidence>
<keyword evidence="2" id="KW-0560">Oxidoreductase</keyword>
<keyword evidence="3" id="KW-0520">NAD</keyword>
<dbReference type="InterPro" id="IPR001509">
    <property type="entry name" value="Epimerase_deHydtase"/>
</dbReference>
<protein>
    <submittedName>
        <fullName evidence="5">NAD(P)-dependent oxidoreductase</fullName>
    </submittedName>
</protein>
<gene>
    <name evidence="5" type="ORF">KS419_07720</name>
</gene>
<sequence>MKKVILIGGAGTIGKILSKGLMNNYQVVIMDKDTKHLESANCIQLDATNYHELITKIPEDADVIINLLKVNTEGPIENKDNFDVMTDVFFKATYYILLVAEKIGISKVIYCSSNHVTDYYEEDGNSLLGREITVNDYPYMKSVYGLLKLASEQAGFLFSQRSLSVLNIRIGSVPPKKEHVAIQEKPRLKKTLLTTDDVIGLFLAAIEADVTYGTYYGVSANPGKPWDTSNLMKELNYQSKRNVMDLLEERKDV</sequence>
<evidence type="ECO:0000256" key="3">
    <source>
        <dbReference type="ARBA" id="ARBA00023027"/>
    </source>
</evidence>
<dbReference type="PANTHER" id="PTHR43103">
    <property type="entry name" value="NUCLEOSIDE-DIPHOSPHATE-SUGAR EPIMERASE"/>
    <property type="match status" value="1"/>
</dbReference>
<dbReference type="EMBL" id="JAHQCS010000079">
    <property type="protein sequence ID" value="MBU9711620.1"/>
    <property type="molecule type" value="Genomic_DNA"/>
</dbReference>
<evidence type="ECO:0000313" key="6">
    <source>
        <dbReference type="Proteomes" id="UP000784880"/>
    </source>
</evidence>
<proteinExistence type="inferred from homology"/>
<reference evidence="5 6" key="1">
    <citation type="submission" date="2021-06" db="EMBL/GenBank/DDBJ databases">
        <title>Bacillus sp. RD4P76, an endophyte from a halophyte.</title>
        <authorList>
            <person name="Sun J.-Q."/>
        </authorList>
    </citation>
    <scope>NUCLEOTIDE SEQUENCE [LARGE SCALE GENOMIC DNA]</scope>
    <source>
        <strain evidence="5 6">CGMCC 1.15917</strain>
    </source>
</reference>
<evidence type="ECO:0000256" key="1">
    <source>
        <dbReference type="ARBA" id="ARBA00007637"/>
    </source>
</evidence>
<dbReference type="Proteomes" id="UP000784880">
    <property type="component" value="Unassembled WGS sequence"/>
</dbReference>
<dbReference type="PANTHER" id="PTHR43103:SF5">
    <property type="entry name" value="4-EPIMERASE, PUTATIVE (AFU_ORTHOLOGUE AFUA_7G00360)-RELATED"/>
    <property type="match status" value="1"/>
</dbReference>
<dbReference type="RefSeq" id="WP_217065598.1">
    <property type="nucleotide sequence ID" value="NZ_JAHQCS010000079.1"/>
</dbReference>
<name>A0ABS6JGN1_9BACI</name>
<comment type="caution">
    <text evidence="5">The sequence shown here is derived from an EMBL/GenBank/DDBJ whole genome shotgun (WGS) entry which is preliminary data.</text>
</comment>
<evidence type="ECO:0000259" key="4">
    <source>
        <dbReference type="Pfam" id="PF01370"/>
    </source>
</evidence>
<accession>A0ABS6JGN1</accession>
<organism evidence="5 6">
    <name type="scientific">Evansella tamaricis</name>
    <dbReference type="NCBI Taxonomy" id="2069301"/>
    <lineage>
        <taxon>Bacteria</taxon>
        <taxon>Bacillati</taxon>
        <taxon>Bacillota</taxon>
        <taxon>Bacilli</taxon>
        <taxon>Bacillales</taxon>
        <taxon>Bacillaceae</taxon>
        <taxon>Evansella</taxon>
    </lineage>
</organism>
<feature type="domain" description="NAD-dependent epimerase/dehydratase" evidence="4">
    <location>
        <begin position="4"/>
        <end position="170"/>
    </location>
</feature>
<keyword evidence="6" id="KW-1185">Reference proteome</keyword>
<evidence type="ECO:0000313" key="5">
    <source>
        <dbReference type="EMBL" id="MBU9711620.1"/>
    </source>
</evidence>
<dbReference type="Pfam" id="PF01370">
    <property type="entry name" value="Epimerase"/>
    <property type="match status" value="1"/>
</dbReference>